<feature type="transmembrane region" description="Helical" evidence="18">
    <location>
        <begin position="122"/>
        <end position="141"/>
    </location>
</feature>
<name>A6TN32_ALKMQ</name>
<sequence length="180" mass="20317">MNFPNILTTLRFGLVPLFIVTFFSDSPNNVLHSAYIFIFAGFTDVLDGYIARKYNAITKWGQAMDPLADKAMQLTVLLCFTIRGIIPMWAITIIGIKELLMIGGAAFLYIQKDKIVVPSNSYGKLATILFYVAILAIVFGFSYGRELMMMVIIITAYAFVRYLMEALKQMKANKEKINLN</sequence>
<dbReference type="HOGENOM" id="CLU_051314_6_3_9"/>
<dbReference type="Gene3D" id="1.20.120.1760">
    <property type="match status" value="1"/>
</dbReference>
<evidence type="ECO:0000256" key="18">
    <source>
        <dbReference type="SAM" id="Phobius"/>
    </source>
</evidence>
<evidence type="ECO:0000256" key="2">
    <source>
        <dbReference type="ARBA" id="ARBA00004141"/>
    </source>
</evidence>
<feature type="transmembrane region" description="Helical" evidence="18">
    <location>
        <begin position="92"/>
        <end position="110"/>
    </location>
</feature>
<evidence type="ECO:0000256" key="6">
    <source>
        <dbReference type="ARBA" id="ARBA00014944"/>
    </source>
</evidence>
<evidence type="ECO:0000256" key="12">
    <source>
        <dbReference type="ARBA" id="ARBA00023136"/>
    </source>
</evidence>
<keyword evidence="12 18" id="KW-0472">Membrane</keyword>
<dbReference type="EC" id="2.7.8.5" evidence="5 16"/>
<comment type="catalytic activity">
    <reaction evidence="15">
        <text>a CDP-1,2-diacyl-sn-glycerol + sn-glycerol 3-phosphate = a 1,2-diacyl-sn-glycero-3-phospho-(1'-sn-glycero-3'-phosphate) + CMP + H(+)</text>
        <dbReference type="Rhea" id="RHEA:12593"/>
        <dbReference type="ChEBI" id="CHEBI:15378"/>
        <dbReference type="ChEBI" id="CHEBI:57597"/>
        <dbReference type="ChEBI" id="CHEBI:58332"/>
        <dbReference type="ChEBI" id="CHEBI:60110"/>
        <dbReference type="ChEBI" id="CHEBI:60377"/>
        <dbReference type="EC" id="2.7.8.5"/>
    </reaction>
</comment>
<dbReference type="PROSITE" id="PS00379">
    <property type="entry name" value="CDP_ALCOHOL_P_TRANSF"/>
    <property type="match status" value="1"/>
</dbReference>
<evidence type="ECO:0000256" key="15">
    <source>
        <dbReference type="ARBA" id="ARBA00048586"/>
    </source>
</evidence>
<gene>
    <name evidence="19" type="ordered locus">Amet_1400</name>
</gene>
<evidence type="ECO:0000256" key="9">
    <source>
        <dbReference type="ARBA" id="ARBA00022692"/>
    </source>
</evidence>
<evidence type="ECO:0000256" key="16">
    <source>
        <dbReference type="NCBIfam" id="TIGR00560"/>
    </source>
</evidence>
<dbReference type="PANTHER" id="PTHR14269:SF62">
    <property type="entry name" value="CDP-DIACYLGLYCEROL--GLYCEROL-3-PHOSPHATE 3-PHOSPHATIDYLTRANSFERASE 1, CHLOROPLASTIC"/>
    <property type="match status" value="1"/>
</dbReference>
<proteinExistence type="inferred from homology"/>
<dbReference type="GO" id="GO:0016020">
    <property type="term" value="C:membrane"/>
    <property type="evidence" value="ECO:0007669"/>
    <property type="project" value="UniProtKB-SubCell"/>
</dbReference>
<evidence type="ECO:0000256" key="8">
    <source>
        <dbReference type="ARBA" id="ARBA00022679"/>
    </source>
</evidence>
<dbReference type="KEGG" id="amt:Amet_1400"/>
<dbReference type="InterPro" id="IPR048254">
    <property type="entry name" value="CDP_ALCOHOL_P_TRANSF_CS"/>
</dbReference>
<keyword evidence="7" id="KW-0444">Lipid biosynthesis</keyword>
<dbReference type="GO" id="GO:0006655">
    <property type="term" value="P:phosphatidylglycerol biosynthetic process"/>
    <property type="evidence" value="ECO:0007669"/>
    <property type="project" value="UniProtKB-UniPathway"/>
</dbReference>
<evidence type="ECO:0000256" key="14">
    <source>
        <dbReference type="ARBA" id="ARBA00023264"/>
    </source>
</evidence>
<dbReference type="InterPro" id="IPR000462">
    <property type="entry name" value="CDP-OH_P_trans"/>
</dbReference>
<dbReference type="NCBIfam" id="TIGR00560">
    <property type="entry name" value="pgsA"/>
    <property type="match status" value="1"/>
</dbReference>
<evidence type="ECO:0000256" key="1">
    <source>
        <dbReference type="ARBA" id="ARBA00003973"/>
    </source>
</evidence>
<evidence type="ECO:0000256" key="11">
    <source>
        <dbReference type="ARBA" id="ARBA00023098"/>
    </source>
</evidence>
<keyword evidence="13" id="KW-0594">Phospholipid biosynthesis</keyword>
<keyword evidence="8 17" id="KW-0808">Transferase</keyword>
<dbReference type="InterPro" id="IPR050324">
    <property type="entry name" value="CDP-alcohol_PTase-I"/>
</dbReference>
<dbReference type="Pfam" id="PF01066">
    <property type="entry name" value="CDP-OH_P_transf"/>
    <property type="match status" value="1"/>
</dbReference>
<dbReference type="InterPro" id="IPR043130">
    <property type="entry name" value="CDP-OH_PTrfase_TM_dom"/>
</dbReference>
<keyword evidence="14" id="KW-1208">Phospholipid metabolism</keyword>
<keyword evidence="10 18" id="KW-1133">Transmembrane helix</keyword>
<keyword evidence="9 18" id="KW-0812">Transmembrane</keyword>
<comment type="similarity">
    <text evidence="4 17">Belongs to the CDP-alcohol phosphatidyltransferase class-I family.</text>
</comment>
<reference evidence="20" key="1">
    <citation type="journal article" date="2016" name="Genome Announc.">
        <title>Complete genome sequence of Alkaliphilus metalliredigens strain QYMF, an alkaliphilic and metal-reducing bacterium isolated from borax-contaminated leachate ponds.</title>
        <authorList>
            <person name="Hwang C."/>
            <person name="Copeland A."/>
            <person name="Lucas S."/>
            <person name="Lapidus A."/>
            <person name="Barry K."/>
            <person name="Detter J.C."/>
            <person name="Glavina Del Rio T."/>
            <person name="Hammon N."/>
            <person name="Israni S."/>
            <person name="Dalin E."/>
            <person name="Tice H."/>
            <person name="Pitluck S."/>
            <person name="Chertkov O."/>
            <person name="Brettin T."/>
            <person name="Bruce D."/>
            <person name="Han C."/>
            <person name="Schmutz J."/>
            <person name="Larimer F."/>
            <person name="Land M.L."/>
            <person name="Hauser L."/>
            <person name="Kyrpides N."/>
            <person name="Mikhailova N."/>
            <person name="Ye Q."/>
            <person name="Zhou J."/>
            <person name="Richardson P."/>
            <person name="Fields M.W."/>
        </authorList>
    </citation>
    <scope>NUCLEOTIDE SEQUENCE [LARGE SCALE GENOMIC DNA]</scope>
    <source>
        <strain evidence="20">QYMF</strain>
    </source>
</reference>
<dbReference type="AlphaFoldDB" id="A6TN32"/>
<evidence type="ECO:0000256" key="4">
    <source>
        <dbReference type="ARBA" id="ARBA00010441"/>
    </source>
</evidence>
<dbReference type="PANTHER" id="PTHR14269">
    <property type="entry name" value="CDP-DIACYLGLYCEROL--GLYCEROL-3-PHOSPHATE 3-PHOSPHATIDYLTRANSFERASE-RELATED"/>
    <property type="match status" value="1"/>
</dbReference>
<keyword evidence="20" id="KW-1185">Reference proteome</keyword>
<dbReference type="GO" id="GO:0008444">
    <property type="term" value="F:CDP-diacylglycerol-glycerol-3-phosphate 3-phosphatidyltransferase activity"/>
    <property type="evidence" value="ECO:0007669"/>
    <property type="project" value="UniProtKB-UniRule"/>
</dbReference>
<dbReference type="STRING" id="293826.Amet_1400"/>
<feature type="transmembrane region" description="Helical" evidence="18">
    <location>
        <begin position="147"/>
        <end position="164"/>
    </location>
</feature>
<dbReference type="eggNOG" id="COG0558">
    <property type="taxonomic scope" value="Bacteria"/>
</dbReference>
<evidence type="ECO:0000256" key="17">
    <source>
        <dbReference type="RuleBase" id="RU003750"/>
    </source>
</evidence>
<evidence type="ECO:0000313" key="20">
    <source>
        <dbReference type="Proteomes" id="UP000001572"/>
    </source>
</evidence>
<dbReference type="Proteomes" id="UP000001572">
    <property type="component" value="Chromosome"/>
</dbReference>
<dbReference type="EMBL" id="CP000724">
    <property type="protein sequence ID" value="ABR47600.1"/>
    <property type="molecule type" value="Genomic_DNA"/>
</dbReference>
<evidence type="ECO:0000313" key="19">
    <source>
        <dbReference type="EMBL" id="ABR47600.1"/>
    </source>
</evidence>
<organism evidence="19 20">
    <name type="scientific">Alkaliphilus metalliredigens (strain QYMF)</name>
    <dbReference type="NCBI Taxonomy" id="293826"/>
    <lineage>
        <taxon>Bacteria</taxon>
        <taxon>Bacillati</taxon>
        <taxon>Bacillota</taxon>
        <taxon>Clostridia</taxon>
        <taxon>Peptostreptococcales</taxon>
        <taxon>Natronincolaceae</taxon>
        <taxon>Alkaliphilus</taxon>
    </lineage>
</organism>
<dbReference type="UniPathway" id="UPA00084">
    <property type="reaction ID" value="UER00503"/>
</dbReference>
<feature type="transmembrane region" description="Helical" evidence="18">
    <location>
        <begin position="7"/>
        <end position="24"/>
    </location>
</feature>
<dbReference type="PIRSF" id="PIRSF000847">
    <property type="entry name" value="Phos_ph_gly_syn"/>
    <property type="match status" value="1"/>
</dbReference>
<keyword evidence="11" id="KW-0443">Lipid metabolism</keyword>
<evidence type="ECO:0000256" key="5">
    <source>
        <dbReference type="ARBA" id="ARBA00013170"/>
    </source>
</evidence>
<dbReference type="OrthoDB" id="9796672at2"/>
<accession>A6TN32</accession>
<comment type="pathway">
    <text evidence="3">Phospholipid metabolism; phosphatidylglycerol biosynthesis; phosphatidylglycerol from CDP-diacylglycerol: step 1/2.</text>
</comment>
<dbReference type="InterPro" id="IPR004570">
    <property type="entry name" value="Phosphatidylglycerol_P_synth"/>
</dbReference>
<evidence type="ECO:0000256" key="13">
    <source>
        <dbReference type="ARBA" id="ARBA00023209"/>
    </source>
</evidence>
<evidence type="ECO:0000256" key="7">
    <source>
        <dbReference type="ARBA" id="ARBA00022516"/>
    </source>
</evidence>
<comment type="subcellular location">
    <subcellularLocation>
        <location evidence="2">Membrane</location>
        <topology evidence="2">Multi-pass membrane protein</topology>
    </subcellularLocation>
</comment>
<protein>
    <recommendedName>
        <fullName evidence="6 16">CDP-diacylglycerol--glycerol-3-phosphate 3-phosphatidyltransferase</fullName>
        <ecNumber evidence="5 16">2.7.8.5</ecNumber>
    </recommendedName>
</protein>
<evidence type="ECO:0000256" key="3">
    <source>
        <dbReference type="ARBA" id="ARBA00005042"/>
    </source>
</evidence>
<comment type="function">
    <text evidence="1">This protein catalyzes the committed step to the synthesis of the acidic phospholipids.</text>
</comment>
<dbReference type="RefSeq" id="WP_012062641.1">
    <property type="nucleotide sequence ID" value="NC_009633.1"/>
</dbReference>
<evidence type="ECO:0000256" key="10">
    <source>
        <dbReference type="ARBA" id="ARBA00022989"/>
    </source>
</evidence>